<reference evidence="4 5" key="1">
    <citation type="submission" date="2016-09" db="EMBL/GenBank/DDBJ databases">
        <title>Draft genome sequence of the soil isolate, Lysinibacillus fusiformis M5, a potential hypoxanthine producer.</title>
        <authorList>
            <person name="Gallegos-Monterrosa R."/>
            <person name="Maroti G."/>
            <person name="Balint B."/>
            <person name="Kovacs A.T."/>
        </authorList>
    </citation>
    <scope>NUCLEOTIDE SEQUENCE [LARGE SCALE GENOMIC DNA]</scope>
    <source>
        <strain evidence="4 5">M5</strain>
    </source>
</reference>
<dbReference type="PROSITE" id="PS00211">
    <property type="entry name" value="ABC_TRANSPORTER_1"/>
    <property type="match status" value="1"/>
</dbReference>
<dbReference type="CDD" id="cd03221">
    <property type="entry name" value="ABCF_EF-3"/>
    <property type="match status" value="1"/>
</dbReference>
<dbReference type="Pfam" id="PF00005">
    <property type="entry name" value="ABC_tran"/>
    <property type="match status" value="2"/>
</dbReference>
<evidence type="ECO:0000256" key="1">
    <source>
        <dbReference type="ARBA" id="ARBA00022741"/>
    </source>
</evidence>
<evidence type="ECO:0000313" key="5">
    <source>
        <dbReference type="Proteomes" id="UP000094784"/>
    </source>
</evidence>
<comment type="caution">
    <text evidence="4">The sequence shown here is derived from an EMBL/GenBank/DDBJ whole genome shotgun (WGS) entry which is preliminary data.</text>
</comment>
<sequence>MIEIQHLTIRTIKDNRTLINQFQLSIEKGDKIVIIGEEGNGKSTLLKCIYNEKLMTDYCTFEGKIHKDGYLLGYLSQELSAQEEVLTITELFLDNSWNKALLMAMDDFNIQSLVSDQTISDFSGGERFKYRFLKLLSMNPDVLLLDEPTNDLDIGTIDWLETYMQQTTIPIIFVSHDETFIKNTANAIIHMELTNRKQIPKYTFSREPYETYLVHRENDLRKQEQVARKQAADYKKQMEKWHDVWNKAEHQHQNVARSDPRLQKKVKSLKHQKQRMDRATEFFFEIPIVEEASEFRFDSSIHIHRHKKILELSLETLEIANKQLSQNINLSIIGPEKVAIIGENGVGKSTLLKRILDTLKDRSSLKIGYMPQNYEDLLDPNQTPIRFLERTGDKEAMTKAFTHLGSMKFTSDEMQQKIGQLSGGQKAKLLLLKMIMDGCELLILDEPTRNFSPLTTPVLCHALAQYGGAIISVSHDRRYLKEVVSTIYELTNDGLIKK</sequence>
<accession>A0A1E4R7F4</accession>
<proteinExistence type="predicted"/>
<dbReference type="OrthoDB" id="9760950at2"/>
<dbReference type="PROSITE" id="PS50893">
    <property type="entry name" value="ABC_TRANSPORTER_2"/>
    <property type="match status" value="1"/>
</dbReference>
<dbReference type="GO" id="GO:0005524">
    <property type="term" value="F:ATP binding"/>
    <property type="evidence" value="ECO:0007669"/>
    <property type="project" value="UniProtKB-KW"/>
</dbReference>
<name>A0A1E4R7F4_9BACI</name>
<keyword evidence="2 4" id="KW-0067">ATP-binding</keyword>
<evidence type="ECO:0000256" key="2">
    <source>
        <dbReference type="ARBA" id="ARBA00022840"/>
    </source>
</evidence>
<dbReference type="InterPro" id="IPR017871">
    <property type="entry name" value="ABC_transporter-like_CS"/>
</dbReference>
<dbReference type="SUPFAM" id="SSF52540">
    <property type="entry name" value="P-loop containing nucleoside triphosphate hydrolases"/>
    <property type="match status" value="2"/>
</dbReference>
<dbReference type="SMART" id="SM00382">
    <property type="entry name" value="AAA"/>
    <property type="match status" value="2"/>
</dbReference>
<keyword evidence="1" id="KW-0547">Nucleotide-binding</keyword>
<protein>
    <submittedName>
        <fullName evidence="4">ABC transporter ATP-binding protein</fullName>
    </submittedName>
</protein>
<dbReference type="InterPro" id="IPR003439">
    <property type="entry name" value="ABC_transporter-like_ATP-bd"/>
</dbReference>
<dbReference type="Gene3D" id="3.40.50.300">
    <property type="entry name" value="P-loop containing nucleotide triphosphate hydrolases"/>
    <property type="match status" value="2"/>
</dbReference>
<gene>
    <name evidence="4" type="ORF">BG258_10995</name>
</gene>
<dbReference type="AlphaFoldDB" id="A0A1E4R7F4"/>
<organism evidence="4 5">
    <name type="scientific">Lysinibacillus fusiformis</name>
    <dbReference type="NCBI Taxonomy" id="28031"/>
    <lineage>
        <taxon>Bacteria</taxon>
        <taxon>Bacillati</taxon>
        <taxon>Bacillota</taxon>
        <taxon>Bacilli</taxon>
        <taxon>Bacillales</taxon>
        <taxon>Bacillaceae</taxon>
        <taxon>Lysinibacillus</taxon>
    </lineage>
</organism>
<dbReference type="PANTHER" id="PTHR42855">
    <property type="entry name" value="ABC TRANSPORTER ATP-BINDING SUBUNIT"/>
    <property type="match status" value="1"/>
</dbReference>
<dbReference type="Proteomes" id="UP000094784">
    <property type="component" value="Unassembled WGS sequence"/>
</dbReference>
<dbReference type="PANTHER" id="PTHR42855:SF2">
    <property type="entry name" value="DRUG RESISTANCE ABC TRANSPORTER,ATP-BINDING PROTEIN"/>
    <property type="match status" value="1"/>
</dbReference>
<dbReference type="GO" id="GO:0016887">
    <property type="term" value="F:ATP hydrolysis activity"/>
    <property type="evidence" value="ECO:0007669"/>
    <property type="project" value="InterPro"/>
</dbReference>
<evidence type="ECO:0000313" key="4">
    <source>
        <dbReference type="EMBL" id="ODV56384.1"/>
    </source>
</evidence>
<dbReference type="EMBL" id="MECQ01000001">
    <property type="protein sequence ID" value="ODV56384.1"/>
    <property type="molecule type" value="Genomic_DNA"/>
</dbReference>
<dbReference type="RefSeq" id="WP_069481377.1">
    <property type="nucleotide sequence ID" value="NZ_KV766182.1"/>
</dbReference>
<evidence type="ECO:0000259" key="3">
    <source>
        <dbReference type="PROSITE" id="PS50893"/>
    </source>
</evidence>
<dbReference type="InterPro" id="IPR051309">
    <property type="entry name" value="ABCF_ATPase"/>
</dbReference>
<feature type="domain" description="ABC transporter" evidence="3">
    <location>
        <begin position="2"/>
        <end position="218"/>
    </location>
</feature>
<dbReference type="InterPro" id="IPR027417">
    <property type="entry name" value="P-loop_NTPase"/>
</dbReference>
<dbReference type="InterPro" id="IPR003593">
    <property type="entry name" value="AAA+_ATPase"/>
</dbReference>